<dbReference type="Proteomes" id="UP001164746">
    <property type="component" value="Chromosome 10"/>
</dbReference>
<reference evidence="1" key="1">
    <citation type="submission" date="2022-11" db="EMBL/GenBank/DDBJ databases">
        <title>Centuries of genome instability and evolution in soft-shell clam transmissible cancer (bioRxiv).</title>
        <authorList>
            <person name="Hart S.F.M."/>
            <person name="Yonemitsu M.A."/>
            <person name="Giersch R.M."/>
            <person name="Beal B.F."/>
            <person name="Arriagada G."/>
            <person name="Davis B.W."/>
            <person name="Ostrander E.A."/>
            <person name="Goff S.P."/>
            <person name="Metzger M.J."/>
        </authorList>
    </citation>
    <scope>NUCLEOTIDE SEQUENCE</scope>
    <source>
        <strain evidence="1">MELC-2E11</strain>
        <tissue evidence="1">Siphon/mantle</tissue>
    </source>
</reference>
<dbReference type="EMBL" id="CP111021">
    <property type="protein sequence ID" value="WAR17032.1"/>
    <property type="molecule type" value="Genomic_DNA"/>
</dbReference>
<evidence type="ECO:0000313" key="1">
    <source>
        <dbReference type="EMBL" id="WAR17032.1"/>
    </source>
</evidence>
<keyword evidence="2" id="KW-1185">Reference proteome</keyword>
<sequence length="61" mass="6951">MYDKTGLMLESEKTTLSTEKSSLSLKAKRTFGSQKRLRIKMTPCCNCQCLCIDSKTPQQFL</sequence>
<gene>
    <name evidence="1" type="ORF">MAR_031626</name>
</gene>
<evidence type="ECO:0000313" key="2">
    <source>
        <dbReference type="Proteomes" id="UP001164746"/>
    </source>
</evidence>
<protein>
    <submittedName>
        <fullName evidence="1">Uncharacterized protein</fullName>
    </submittedName>
</protein>
<organism evidence="1 2">
    <name type="scientific">Mya arenaria</name>
    <name type="common">Soft-shell clam</name>
    <dbReference type="NCBI Taxonomy" id="6604"/>
    <lineage>
        <taxon>Eukaryota</taxon>
        <taxon>Metazoa</taxon>
        <taxon>Spiralia</taxon>
        <taxon>Lophotrochozoa</taxon>
        <taxon>Mollusca</taxon>
        <taxon>Bivalvia</taxon>
        <taxon>Autobranchia</taxon>
        <taxon>Heteroconchia</taxon>
        <taxon>Euheterodonta</taxon>
        <taxon>Imparidentia</taxon>
        <taxon>Neoheterodontei</taxon>
        <taxon>Myida</taxon>
        <taxon>Myoidea</taxon>
        <taxon>Myidae</taxon>
        <taxon>Mya</taxon>
    </lineage>
</organism>
<accession>A0ABY7F4C7</accession>
<proteinExistence type="predicted"/>
<name>A0ABY7F4C7_MYAAR</name>